<gene>
    <name evidence="3" type="ORF">GCM10009737_29600</name>
</gene>
<accession>A0ABN2PP28</accession>
<dbReference type="Proteomes" id="UP001501612">
    <property type="component" value="Unassembled WGS sequence"/>
</dbReference>
<protein>
    <submittedName>
        <fullName evidence="3">Uncharacterized protein</fullName>
    </submittedName>
</protein>
<evidence type="ECO:0000313" key="3">
    <source>
        <dbReference type="EMBL" id="GAA1925882.1"/>
    </source>
</evidence>
<evidence type="ECO:0000256" key="1">
    <source>
        <dbReference type="SAM" id="MobiDB-lite"/>
    </source>
</evidence>
<evidence type="ECO:0000256" key="2">
    <source>
        <dbReference type="SAM" id="Phobius"/>
    </source>
</evidence>
<proteinExistence type="predicted"/>
<sequence>MTDLVERLERELHADSPTPLEPRRLADIRRAGRRRRTGHRLAVTGASALAVAVLVGGPFLVLGGEGTPVPAPAAPSPTAAEDPDGDGVQASPDLPEDLAALQERILAEVPGAVRTSPTQVDLPDPRVANPDLEPPATGYSEEAGRSIGLGVANHSTPDTFAPGAFPDWLVQGWRDFADRAETSGDPDLTALADGAVRAEAGELRLASSGGSLLLLERDGLSTRVDVGDLADLSGRVLDTSSAEPPGRGPALGLVAIATRDGSSVGSVTLVDGSGARVEANLDDTLLPGVTLAWAEVRGGVESFEFAAGSY</sequence>
<feature type="region of interest" description="Disordered" evidence="1">
    <location>
        <begin position="1"/>
        <end position="22"/>
    </location>
</feature>
<feature type="compositionally biased region" description="Basic and acidic residues" evidence="1">
    <location>
        <begin position="1"/>
        <end position="14"/>
    </location>
</feature>
<keyword evidence="2" id="KW-0812">Transmembrane</keyword>
<evidence type="ECO:0000313" key="4">
    <source>
        <dbReference type="Proteomes" id="UP001501612"/>
    </source>
</evidence>
<dbReference type="EMBL" id="BAAAMY010000007">
    <property type="protein sequence ID" value="GAA1925882.1"/>
    <property type="molecule type" value="Genomic_DNA"/>
</dbReference>
<keyword evidence="2" id="KW-0472">Membrane</keyword>
<keyword evidence="4" id="KW-1185">Reference proteome</keyword>
<reference evidence="3 4" key="1">
    <citation type="journal article" date="2019" name="Int. J. Syst. Evol. Microbiol.">
        <title>The Global Catalogue of Microorganisms (GCM) 10K type strain sequencing project: providing services to taxonomists for standard genome sequencing and annotation.</title>
        <authorList>
            <consortium name="The Broad Institute Genomics Platform"/>
            <consortium name="The Broad Institute Genome Sequencing Center for Infectious Disease"/>
            <person name="Wu L."/>
            <person name="Ma J."/>
        </authorList>
    </citation>
    <scope>NUCLEOTIDE SEQUENCE [LARGE SCALE GENOMIC DNA]</scope>
    <source>
        <strain evidence="3 4">JCM 14046</strain>
    </source>
</reference>
<organism evidence="3 4">
    <name type="scientific">Nocardioides lentus</name>
    <dbReference type="NCBI Taxonomy" id="338077"/>
    <lineage>
        <taxon>Bacteria</taxon>
        <taxon>Bacillati</taxon>
        <taxon>Actinomycetota</taxon>
        <taxon>Actinomycetes</taxon>
        <taxon>Propionibacteriales</taxon>
        <taxon>Nocardioidaceae</taxon>
        <taxon>Nocardioides</taxon>
    </lineage>
</organism>
<feature type="region of interest" description="Disordered" evidence="1">
    <location>
        <begin position="69"/>
        <end position="93"/>
    </location>
</feature>
<keyword evidence="2" id="KW-1133">Transmembrane helix</keyword>
<dbReference type="RefSeq" id="WP_344008345.1">
    <property type="nucleotide sequence ID" value="NZ_BAAAMY010000007.1"/>
</dbReference>
<comment type="caution">
    <text evidence="3">The sequence shown here is derived from an EMBL/GenBank/DDBJ whole genome shotgun (WGS) entry which is preliminary data.</text>
</comment>
<name>A0ABN2PP28_9ACTN</name>
<feature type="transmembrane region" description="Helical" evidence="2">
    <location>
        <begin position="41"/>
        <end position="62"/>
    </location>
</feature>